<evidence type="ECO:0000313" key="1">
    <source>
        <dbReference type="EMBL" id="RNA03588.1"/>
    </source>
</evidence>
<protein>
    <submittedName>
        <fullName evidence="1">Uncharacterized protein</fullName>
    </submittedName>
</protein>
<name>A0A3M7PY28_BRAPC</name>
<proteinExistence type="predicted"/>
<evidence type="ECO:0000313" key="2">
    <source>
        <dbReference type="Proteomes" id="UP000276133"/>
    </source>
</evidence>
<dbReference type="EMBL" id="REGN01008436">
    <property type="protein sequence ID" value="RNA03588.1"/>
    <property type="molecule type" value="Genomic_DNA"/>
</dbReference>
<dbReference type="Proteomes" id="UP000276133">
    <property type="component" value="Unassembled WGS sequence"/>
</dbReference>
<accession>A0A3M7PY28</accession>
<keyword evidence="2" id="KW-1185">Reference proteome</keyword>
<reference evidence="1 2" key="1">
    <citation type="journal article" date="2018" name="Sci. Rep.">
        <title>Genomic signatures of local adaptation to the degree of environmental predictability in rotifers.</title>
        <authorList>
            <person name="Franch-Gras L."/>
            <person name="Hahn C."/>
            <person name="Garcia-Roger E.M."/>
            <person name="Carmona M.J."/>
            <person name="Serra M."/>
            <person name="Gomez A."/>
        </authorList>
    </citation>
    <scope>NUCLEOTIDE SEQUENCE [LARGE SCALE GENOMIC DNA]</scope>
    <source>
        <strain evidence="1">HYR1</strain>
    </source>
</reference>
<organism evidence="1 2">
    <name type="scientific">Brachionus plicatilis</name>
    <name type="common">Marine rotifer</name>
    <name type="synonym">Brachionus muelleri</name>
    <dbReference type="NCBI Taxonomy" id="10195"/>
    <lineage>
        <taxon>Eukaryota</taxon>
        <taxon>Metazoa</taxon>
        <taxon>Spiralia</taxon>
        <taxon>Gnathifera</taxon>
        <taxon>Rotifera</taxon>
        <taxon>Eurotatoria</taxon>
        <taxon>Monogononta</taxon>
        <taxon>Pseudotrocha</taxon>
        <taxon>Ploima</taxon>
        <taxon>Brachionidae</taxon>
        <taxon>Brachionus</taxon>
    </lineage>
</organism>
<comment type="caution">
    <text evidence="1">The sequence shown here is derived from an EMBL/GenBank/DDBJ whole genome shotgun (WGS) entry which is preliminary data.</text>
</comment>
<gene>
    <name evidence="1" type="ORF">BpHYR1_023454</name>
</gene>
<dbReference type="AlphaFoldDB" id="A0A3M7PY28"/>
<sequence length="88" mass="10606">MITKPYRFYICFVGSRGRLGRRLDAASCPIVESIDRWGQSRKFAWRLFKVRLQRRRLRLESSSCKLLMIFFRWLMNSNLIDKRVVCDS</sequence>